<feature type="non-terminal residue" evidence="1">
    <location>
        <position position="53"/>
    </location>
</feature>
<reference evidence="1 2" key="1">
    <citation type="journal article" date="2016" name="Mol. Biol. Evol.">
        <title>Comparative Genomics of Early-Diverging Mushroom-Forming Fungi Provides Insights into the Origins of Lignocellulose Decay Capabilities.</title>
        <authorList>
            <person name="Nagy L.G."/>
            <person name="Riley R."/>
            <person name="Tritt A."/>
            <person name="Adam C."/>
            <person name="Daum C."/>
            <person name="Floudas D."/>
            <person name="Sun H."/>
            <person name="Yadav J.S."/>
            <person name="Pangilinan J."/>
            <person name="Larsson K.H."/>
            <person name="Matsuura K."/>
            <person name="Barry K."/>
            <person name="Labutti K."/>
            <person name="Kuo R."/>
            <person name="Ohm R.A."/>
            <person name="Bhattacharya S.S."/>
            <person name="Shirouzu T."/>
            <person name="Yoshinaga Y."/>
            <person name="Martin F.M."/>
            <person name="Grigoriev I.V."/>
            <person name="Hibbett D.S."/>
        </authorList>
    </citation>
    <scope>NUCLEOTIDE SEQUENCE [LARGE SCALE GENOMIC DNA]</scope>
    <source>
        <strain evidence="1 2">93-53</strain>
    </source>
</reference>
<organism evidence="1 2">
    <name type="scientific">Laetiporus sulphureus 93-53</name>
    <dbReference type="NCBI Taxonomy" id="1314785"/>
    <lineage>
        <taxon>Eukaryota</taxon>
        <taxon>Fungi</taxon>
        <taxon>Dikarya</taxon>
        <taxon>Basidiomycota</taxon>
        <taxon>Agaricomycotina</taxon>
        <taxon>Agaricomycetes</taxon>
        <taxon>Polyporales</taxon>
        <taxon>Laetiporus</taxon>
    </lineage>
</organism>
<sequence>MRRPGPQIGLQSMDQHGRGFSVGEEQELWAEILIFELAKQAGVRQMTIAVHRL</sequence>
<name>A0A165DVU4_9APHY</name>
<dbReference type="AlphaFoldDB" id="A0A165DVU4"/>
<proteinExistence type="predicted"/>
<evidence type="ECO:0000313" key="1">
    <source>
        <dbReference type="EMBL" id="KZT05733.1"/>
    </source>
</evidence>
<dbReference type="EMBL" id="KV427628">
    <property type="protein sequence ID" value="KZT05733.1"/>
    <property type="molecule type" value="Genomic_DNA"/>
</dbReference>
<keyword evidence="2" id="KW-1185">Reference proteome</keyword>
<gene>
    <name evidence="1" type="ORF">LAESUDRAFT_726671</name>
</gene>
<dbReference type="GeneID" id="63826108"/>
<protein>
    <submittedName>
        <fullName evidence="1">Uncharacterized protein</fullName>
    </submittedName>
</protein>
<dbReference type="InParanoid" id="A0A165DVU4"/>
<evidence type="ECO:0000313" key="2">
    <source>
        <dbReference type="Proteomes" id="UP000076871"/>
    </source>
</evidence>
<dbReference type="RefSeq" id="XP_040763473.1">
    <property type="nucleotide sequence ID" value="XM_040909079.1"/>
</dbReference>
<accession>A0A165DVU4</accession>
<dbReference type="Proteomes" id="UP000076871">
    <property type="component" value="Unassembled WGS sequence"/>
</dbReference>